<feature type="domain" description="ABC3 transporter permease C-terminal" evidence="8">
    <location>
        <begin position="1240"/>
        <end position="1358"/>
    </location>
</feature>
<keyword evidence="4 7" id="KW-1133">Transmembrane helix</keyword>
<evidence type="ECO:0000256" key="4">
    <source>
        <dbReference type="ARBA" id="ARBA00022989"/>
    </source>
</evidence>
<dbReference type="InterPro" id="IPR050250">
    <property type="entry name" value="Macrolide_Exporter_MacB"/>
</dbReference>
<name>W0GNW3_9MOLU</name>
<dbReference type="PANTHER" id="PTHR30572">
    <property type="entry name" value="MEMBRANE COMPONENT OF TRANSPORTER-RELATED"/>
    <property type="match status" value="1"/>
</dbReference>
<dbReference type="PATRIC" id="fig|838561.3.peg.347"/>
<feature type="transmembrane region" description="Helical" evidence="7">
    <location>
        <begin position="1281"/>
        <end position="1308"/>
    </location>
</feature>
<dbReference type="KEGG" id="smia:P344_01825"/>
<evidence type="ECO:0000256" key="1">
    <source>
        <dbReference type="ARBA" id="ARBA00004651"/>
    </source>
</evidence>
<keyword evidence="3 7" id="KW-0812">Transmembrane</keyword>
<evidence type="ECO:0000256" key="5">
    <source>
        <dbReference type="ARBA" id="ARBA00023136"/>
    </source>
</evidence>
<sequence length="1366" mass="154326">MSGFKLLFQNNIKNTIKNKIQFIGLVILVFLTCLIFTIIEVSKQRVENVYHNFISEKMSNQHDFIVDFSQTSYVENAASGADQFLAISDVEVRQNAILDYLQAATMNSDFQFNFNRVEARVFNLGNNKVIKSVTLNPHQTIDKFVVSAGMPLSFYQQYLNSLNNETMHWVYLTPEFAKKNNIKINDVIRLQADSYGTTIKVKDSELQPVDLSPYQKEDINKWLSKSPYAAQNWLRVVGFGQSADFITPIIDQFHPFPNMNNEGLAYVDQKLFGLVNDTVRDANNQSYDITRLDITKQVLTPASQSDREVYYVGKFTNNYRDEVKESLINNTLNTFLNSKWGATIGLHAYYSKTLTGNTPVLTFRTDKRYPFAKRTTYFLTTLNGFIAGSYILIAVILIISFFVLVLVIKRQIESTGPQNGILRALGYRRREIISSYLSYPLLIALAGGIVGYLLGILSQSIIRIIFGAYFNLPYTGFALALWALVISFIAVFALLTGVTMISATIMMHSKTPLQLIKKEESFSAGQIKKIVQRICTVRKTFDNRFQAVQFSNSLGKMFGVSLTMIISTILITISTTILFILQNNIRYSYTGDDYNTLVEYQSPVYNLPTTFLKTYDPTQQPWDINNSAFSNTNMTRNADEYIKDFEQATINPENYSPTYNATEMRSMLYKNISKEFLKSNKLSVPTGDQYLLRAVCMSTWGDYKDYGLGNLTKATLETYLANPDKAKQHINELEQYRLFYWKYRETIALDVKRPQYFTNNNLNLDDSLNSELFTRSDYQKTFGTSSTIIVLDNNHFRPGLEAPLKTSFRKVLDSGNAQDFNANLKKPMYDLYDWIYAFFINNVSQCFTQGVYTRSPQAVRTEMAAAFKDNSKSFNLAFGVVPFNPHTDDRGTMFHGQVNNINVDVYGIDQSFNNQTLSDGKYTLNDKLFANSNNIVINQTLAKRLGLTTGDQITSKVLRQALFKNSVNGYQEDAQQILNSWDESQVTGTDSSGQTVGKLLFNSTNNYQNDVLGEKGNNKVLDSALNPSDPNATNPTILNNKIVDGSYLLGNDNGNEVFNIVGVNNQYGSARAWINNERANAILGYDQTRNHLLRLFMNEWQNSFVKSLPTLSVPYQTALSALETFIKNNQSTPINQLWTAFVNNFQKQSLAVNWIKVFENEYPLFNYKLSKSVTTDDIQSGLATVQSFGDYSFYGLNGGIVGTTVYPSYSERSFNNLLPIATAKEILQNLAQAVLGVIAFIIAISFILSFIIIILTSNVVIAENRTIIATMKVLGYSNRYITKLVIGMYIPVIVIMTIAGFGFGWLFLTIGINVLTNMGMVFPLMMNAAIPIIVIASGFVLYLIAYLISWFSMNKINPLVAIMSAN</sequence>
<organism evidence="9 10">
    <name type="scientific">Spiroplasma mirum ATCC 29335</name>
    <dbReference type="NCBI Taxonomy" id="838561"/>
    <lineage>
        <taxon>Bacteria</taxon>
        <taxon>Bacillati</taxon>
        <taxon>Mycoplasmatota</taxon>
        <taxon>Mollicutes</taxon>
        <taxon>Entomoplasmatales</taxon>
        <taxon>Spiroplasmataceae</taxon>
        <taxon>Spiroplasma</taxon>
    </lineage>
</organism>
<accession>W0GNW3</accession>
<comment type="similarity">
    <text evidence="6">Belongs to the ABC-4 integral membrane protein family.</text>
</comment>
<feature type="domain" description="ABC3 transporter permease C-terminal" evidence="8">
    <location>
        <begin position="391"/>
        <end position="504"/>
    </location>
</feature>
<evidence type="ECO:0000256" key="2">
    <source>
        <dbReference type="ARBA" id="ARBA00022475"/>
    </source>
</evidence>
<dbReference type="RefSeq" id="WP_025317119.1">
    <property type="nucleotide sequence ID" value="NZ_CP002082.1"/>
</dbReference>
<evidence type="ECO:0000256" key="7">
    <source>
        <dbReference type="SAM" id="Phobius"/>
    </source>
</evidence>
<feature type="transmembrane region" description="Helical" evidence="7">
    <location>
        <begin position="1233"/>
        <end position="1261"/>
    </location>
</feature>
<dbReference type="HOGENOM" id="CLU_255567_0_0_14"/>
<evidence type="ECO:0000313" key="9">
    <source>
        <dbReference type="EMBL" id="AHI57713.1"/>
    </source>
</evidence>
<feature type="transmembrane region" description="Helical" evidence="7">
    <location>
        <begin position="1328"/>
        <end position="1348"/>
    </location>
</feature>
<evidence type="ECO:0000259" key="8">
    <source>
        <dbReference type="Pfam" id="PF02687"/>
    </source>
</evidence>
<dbReference type="GO" id="GO:0022857">
    <property type="term" value="F:transmembrane transporter activity"/>
    <property type="evidence" value="ECO:0007669"/>
    <property type="project" value="TreeGrafter"/>
</dbReference>
<feature type="transmembrane region" description="Helical" evidence="7">
    <location>
        <begin position="558"/>
        <end position="581"/>
    </location>
</feature>
<gene>
    <name evidence="9" type="ORF">P344_01825</name>
</gene>
<keyword evidence="5 7" id="KW-0472">Membrane</keyword>
<dbReference type="STRING" id="838561.P344_01825"/>
<feature type="transmembrane region" description="Helical" evidence="7">
    <location>
        <begin position="436"/>
        <end position="457"/>
    </location>
</feature>
<dbReference type="Proteomes" id="UP000019260">
    <property type="component" value="Chromosome"/>
</dbReference>
<feature type="transmembrane region" description="Helical" evidence="7">
    <location>
        <begin position="385"/>
        <end position="408"/>
    </location>
</feature>
<comment type="subcellular location">
    <subcellularLocation>
        <location evidence="1">Cell membrane</location>
        <topology evidence="1">Multi-pass membrane protein</topology>
    </subcellularLocation>
</comment>
<feature type="transmembrane region" description="Helical" evidence="7">
    <location>
        <begin position="477"/>
        <end position="501"/>
    </location>
</feature>
<feature type="transmembrane region" description="Helical" evidence="7">
    <location>
        <begin position="20"/>
        <end position="39"/>
    </location>
</feature>
<dbReference type="PANTHER" id="PTHR30572:SF4">
    <property type="entry name" value="ABC TRANSPORTER PERMEASE YTRF"/>
    <property type="match status" value="1"/>
</dbReference>
<dbReference type="KEGG" id="smir:SMM_0302"/>
<dbReference type="Pfam" id="PF02687">
    <property type="entry name" value="FtsX"/>
    <property type="match status" value="2"/>
</dbReference>
<dbReference type="EMBL" id="CP006720">
    <property type="protein sequence ID" value="AHI57713.1"/>
    <property type="molecule type" value="Genomic_DNA"/>
</dbReference>
<proteinExistence type="inferred from homology"/>
<keyword evidence="2" id="KW-1003">Cell membrane</keyword>
<keyword evidence="10" id="KW-1185">Reference proteome</keyword>
<protein>
    <recommendedName>
        <fullName evidence="8">ABC3 transporter permease C-terminal domain-containing protein</fullName>
    </recommendedName>
</protein>
<evidence type="ECO:0000256" key="3">
    <source>
        <dbReference type="ARBA" id="ARBA00022692"/>
    </source>
</evidence>
<evidence type="ECO:0000313" key="10">
    <source>
        <dbReference type="Proteomes" id="UP000019260"/>
    </source>
</evidence>
<dbReference type="GO" id="GO:0005886">
    <property type="term" value="C:plasma membrane"/>
    <property type="evidence" value="ECO:0007669"/>
    <property type="project" value="UniProtKB-SubCell"/>
</dbReference>
<dbReference type="eggNOG" id="COG0577">
    <property type="taxonomic scope" value="Bacteria"/>
</dbReference>
<reference evidence="9 10" key="1">
    <citation type="submission" date="2013-09" db="EMBL/GenBank/DDBJ databases">
        <title>Complete genome sequence of Spiroplasma mirum suckling mouse cataract agent.</title>
        <authorList>
            <person name="Landry C.A."/>
            <person name="Bastian F.O."/>
            <person name="Thune R.L."/>
        </authorList>
    </citation>
    <scope>NUCLEOTIDE SEQUENCE [LARGE SCALE GENOMIC DNA]</scope>
    <source>
        <strain evidence="9 10">SMCA</strain>
    </source>
</reference>
<dbReference type="OrthoDB" id="393409at2"/>
<evidence type="ECO:0000256" key="6">
    <source>
        <dbReference type="ARBA" id="ARBA00038076"/>
    </source>
</evidence>
<dbReference type="InterPro" id="IPR003838">
    <property type="entry name" value="ABC3_permease_C"/>
</dbReference>